<dbReference type="PROSITE" id="PS01031">
    <property type="entry name" value="SHSP"/>
    <property type="match status" value="1"/>
</dbReference>
<dbReference type="PANTHER" id="PTHR46991">
    <property type="entry name" value="23.5 KDA HEAT SHOCK PROTEIN, MITOCHONDRIAL"/>
    <property type="match status" value="1"/>
</dbReference>
<sequence>MRPISTGSQPFSIIIINNASPPALLSSAATFAIPPPIYPESAAGPPPHYYNFPPQHDQSAHVIRNEHPFLKWGNPNLFELKSDEEKTRVRVDMPGINREGLKVWFENGFLKIVGQQQKEDEDVHHHHQDGAHEMMKGEARVYDVTVDLLQEDEILKKEETLAELKNGILNIIVPKIKLQEIKDIVNVTIA</sequence>
<evidence type="ECO:0000259" key="5">
    <source>
        <dbReference type="PROSITE" id="PS01031"/>
    </source>
</evidence>
<dbReference type="EMBL" id="JBJUIK010000016">
    <property type="protein sequence ID" value="KAL3499568.1"/>
    <property type="molecule type" value="Genomic_DNA"/>
</dbReference>
<comment type="similarity">
    <text evidence="3 4">Belongs to the small heat shock protein (HSP20) family.</text>
</comment>
<dbReference type="Gene3D" id="2.60.40.790">
    <property type="match status" value="1"/>
</dbReference>
<evidence type="ECO:0000256" key="1">
    <source>
        <dbReference type="ARBA" id="ARBA00022946"/>
    </source>
</evidence>
<dbReference type="InterPro" id="IPR002068">
    <property type="entry name" value="A-crystallin/Hsp20_dom"/>
</dbReference>
<dbReference type="CDD" id="cd06464">
    <property type="entry name" value="ACD_sHsps-like"/>
    <property type="match status" value="1"/>
</dbReference>
<evidence type="ECO:0000313" key="6">
    <source>
        <dbReference type="EMBL" id="KAL3499568.1"/>
    </source>
</evidence>
<proteinExistence type="inferred from homology"/>
<dbReference type="PANTHER" id="PTHR46991:SF11">
    <property type="entry name" value="SMALL HEAT SHOCK PROTEIN HSPF"/>
    <property type="match status" value="1"/>
</dbReference>
<dbReference type="Pfam" id="PF00011">
    <property type="entry name" value="HSP20"/>
    <property type="match status" value="1"/>
</dbReference>
<evidence type="ECO:0000256" key="4">
    <source>
        <dbReference type="RuleBase" id="RU003616"/>
    </source>
</evidence>
<dbReference type="SUPFAM" id="SSF49764">
    <property type="entry name" value="HSP20-like chaperones"/>
    <property type="match status" value="1"/>
</dbReference>
<evidence type="ECO:0000256" key="3">
    <source>
        <dbReference type="PROSITE-ProRule" id="PRU00285"/>
    </source>
</evidence>
<accession>A0ABD2XX96</accession>
<keyword evidence="2" id="KW-0346">Stress response</keyword>
<keyword evidence="1" id="KW-0809">Transit peptide</keyword>
<organism evidence="6 7">
    <name type="scientific">Cinchona calisaya</name>
    <dbReference type="NCBI Taxonomy" id="153742"/>
    <lineage>
        <taxon>Eukaryota</taxon>
        <taxon>Viridiplantae</taxon>
        <taxon>Streptophyta</taxon>
        <taxon>Embryophyta</taxon>
        <taxon>Tracheophyta</taxon>
        <taxon>Spermatophyta</taxon>
        <taxon>Magnoliopsida</taxon>
        <taxon>eudicotyledons</taxon>
        <taxon>Gunneridae</taxon>
        <taxon>Pentapetalae</taxon>
        <taxon>asterids</taxon>
        <taxon>lamiids</taxon>
        <taxon>Gentianales</taxon>
        <taxon>Rubiaceae</taxon>
        <taxon>Cinchonoideae</taxon>
        <taxon>Cinchoneae</taxon>
        <taxon>Cinchona</taxon>
    </lineage>
</organism>
<evidence type="ECO:0000256" key="2">
    <source>
        <dbReference type="ARBA" id="ARBA00023016"/>
    </source>
</evidence>
<comment type="caution">
    <text evidence="6">The sequence shown here is derived from an EMBL/GenBank/DDBJ whole genome shotgun (WGS) entry which is preliminary data.</text>
</comment>
<dbReference type="Proteomes" id="UP001630127">
    <property type="component" value="Unassembled WGS sequence"/>
</dbReference>
<protein>
    <recommendedName>
        <fullName evidence="5">SHSP domain-containing protein</fullName>
    </recommendedName>
</protein>
<dbReference type="AlphaFoldDB" id="A0ABD2XX96"/>
<reference evidence="6 7" key="1">
    <citation type="submission" date="2024-11" db="EMBL/GenBank/DDBJ databases">
        <title>A near-complete genome assembly of Cinchona calisaya.</title>
        <authorList>
            <person name="Lian D.C."/>
            <person name="Zhao X.W."/>
            <person name="Wei L."/>
        </authorList>
    </citation>
    <scope>NUCLEOTIDE SEQUENCE [LARGE SCALE GENOMIC DNA]</scope>
    <source>
        <tissue evidence="6">Nenye</tissue>
    </source>
</reference>
<evidence type="ECO:0000313" key="7">
    <source>
        <dbReference type="Proteomes" id="UP001630127"/>
    </source>
</evidence>
<gene>
    <name evidence="6" type="ORF">ACH5RR_038661</name>
</gene>
<dbReference type="InterPro" id="IPR008978">
    <property type="entry name" value="HSP20-like_chaperone"/>
</dbReference>
<dbReference type="InterPro" id="IPR044656">
    <property type="entry name" value="HSP14.7/HSP23.5/HSP23.6-like"/>
</dbReference>
<name>A0ABD2XX96_9GENT</name>
<keyword evidence="7" id="KW-1185">Reference proteome</keyword>
<feature type="domain" description="SHSP" evidence="5">
    <location>
        <begin position="68"/>
        <end position="190"/>
    </location>
</feature>